<evidence type="ECO:0000256" key="3">
    <source>
        <dbReference type="SAM" id="SignalP"/>
    </source>
</evidence>
<dbReference type="GO" id="GO:0020037">
    <property type="term" value="F:heme binding"/>
    <property type="evidence" value="ECO:0007669"/>
    <property type="project" value="InterPro"/>
</dbReference>
<dbReference type="GO" id="GO:0005506">
    <property type="term" value="F:iron ion binding"/>
    <property type="evidence" value="ECO:0007669"/>
    <property type="project" value="InterPro"/>
</dbReference>
<keyword evidence="5" id="KW-1185">Reference proteome</keyword>
<dbReference type="PRINTS" id="PR00457">
    <property type="entry name" value="ANPEROXIDASE"/>
</dbReference>
<dbReference type="GeneID" id="22580301"/>
<keyword evidence="1" id="KW-0349">Heme</keyword>
<evidence type="ECO:0000256" key="2">
    <source>
        <dbReference type="SAM" id="MobiDB-lite"/>
    </source>
</evidence>
<protein>
    <recommendedName>
        <fullName evidence="6">Heme peroxidase</fullName>
    </recommendedName>
</protein>
<dbReference type="VEuPathDB" id="FungiDB:PADG_00468"/>
<dbReference type="HOGENOM" id="CLU_263924_0_0_1"/>
<dbReference type="RefSeq" id="XP_010755839.1">
    <property type="nucleotide sequence ID" value="XM_010757537.1"/>
</dbReference>
<accession>C1G0S8</accession>
<feature type="binding site" description="axial binding residue" evidence="1">
    <location>
        <position position="474"/>
    </location>
    <ligand>
        <name>heme b</name>
        <dbReference type="ChEBI" id="CHEBI:60344"/>
    </ligand>
    <ligandPart>
        <name>Fe</name>
        <dbReference type="ChEBI" id="CHEBI:18248"/>
    </ligandPart>
</feature>
<feature type="chain" id="PRO_5002909668" description="Heme peroxidase" evidence="3">
    <location>
        <begin position="19"/>
        <end position="1276"/>
    </location>
</feature>
<dbReference type="EMBL" id="KN275957">
    <property type="protein sequence ID" value="EEH44179.2"/>
    <property type="molecule type" value="Genomic_DNA"/>
</dbReference>
<keyword evidence="1" id="KW-0408">Iron</keyword>
<keyword evidence="1" id="KW-0479">Metal-binding</keyword>
<evidence type="ECO:0000313" key="4">
    <source>
        <dbReference type="EMBL" id="EEH44179.2"/>
    </source>
</evidence>
<keyword evidence="3" id="KW-0732">Signal</keyword>
<reference evidence="4 5" key="1">
    <citation type="journal article" date="2011" name="PLoS Genet.">
        <title>Comparative genomic analysis of human fungal pathogens causing paracoccidioidomycosis.</title>
        <authorList>
            <person name="Desjardins C.A."/>
            <person name="Champion M.D."/>
            <person name="Holder J.W."/>
            <person name="Muszewska A."/>
            <person name="Goldberg J."/>
            <person name="Bailao A.M."/>
            <person name="Brigido M.M."/>
            <person name="Ferreira M.E."/>
            <person name="Garcia A.M."/>
            <person name="Grynberg M."/>
            <person name="Gujja S."/>
            <person name="Heiman D.I."/>
            <person name="Henn M.R."/>
            <person name="Kodira C.D."/>
            <person name="Leon-Narvaez H."/>
            <person name="Longo L.V."/>
            <person name="Ma L.J."/>
            <person name="Malavazi I."/>
            <person name="Matsuo A.L."/>
            <person name="Morais F.V."/>
            <person name="Pereira M."/>
            <person name="Rodriguez-Brito S."/>
            <person name="Sakthikumar S."/>
            <person name="Salem-Izacc S.M."/>
            <person name="Sykes S.M."/>
            <person name="Teixeira M.M."/>
            <person name="Vallejo M.C."/>
            <person name="Walter M.E."/>
            <person name="Yandava C."/>
            <person name="Young S."/>
            <person name="Zeng Q."/>
            <person name="Zucker J."/>
            <person name="Felipe M.S."/>
            <person name="Goldman G.H."/>
            <person name="Haas B.J."/>
            <person name="McEwen J.G."/>
            <person name="Nino-Vega G."/>
            <person name="Puccia R."/>
            <person name="San-Blas G."/>
            <person name="Soares C.M."/>
            <person name="Birren B.W."/>
            <person name="Cuomo C.A."/>
        </authorList>
    </citation>
    <scope>NUCLEOTIDE SEQUENCE [LARGE SCALE GENOMIC DNA]</scope>
    <source>
        <strain evidence="4 5">Pb18</strain>
    </source>
</reference>
<dbReference type="eggNOG" id="KOG0039">
    <property type="taxonomic scope" value="Eukaryota"/>
</dbReference>
<sequence length="1276" mass="145119">MLFRCLILIWVLLQTSLCDHWPYHRYYGKKSRSGEFMPDFSRAIQSKGSQHRFIHWLHDVSETQDSGEVRRMFINNTIPRDATSLDEVFDHLKRPQPGNFRGNISHLVPPLIANLPSDEAEKLFGNLRYALDSKCIVDKSNWWYRTTDGSCNWMKKDEINEGRIGMAKARDYGDHHYADGISKPREGPNARAVSNAFFKRNRTIYYEHTPLLIGLIEFVMHDVTYSMDSPEETIEVEMPPDEDTFDKNTKFVVHRTKAVPGTGTSMTNPRENVNMATTWLDISSLYGSTSDVARAIRSYKNGKLLTQEVKAGNMSLATSYLPFNSWNVSMRTTPGLDPTTLFTGGDPRTNEDWLVLAVHTLLLREHNRLCDLLAKQHPAYVDMKNSEHTDEKLYQTVRLIMSAKYALVANSYQMAYWTDKMPWPRDDGFPLYRQMYGESFMEINPMNTYPWPLVTKGGKPMVVSAEMAIVYRFHEFIISQFPIKDAKNNTLWNQSVFDTGFNPQGFLNTGLDSILRGMVGSHIPNFKSGVDESFRSAGKYRAEPFDVSTWSIVHEREQGLPTFNTYFREYNKQDPKVTVKVPSTFEEFTSDPEKVQKLKTLYDRPDDVDLVVGVQLDETYFPGTTVPKSALIISLFSLFGMGNSDRFSIGFAVTRCLLVDQPFDCHPSNALEELLWKPHPEPGLPNMRRLDDFWLNELDFPDHGTNLLWRLVTENTDISCLQQDPLFPADPKTNPVLCSLPTLPWWKIATTAVSGFEIVETNIEDYHTALATVMLALGLGMFLQMRSRFRHDRLNIPPVYSGLPIIGEALNFAKDPKGVLLKGFVEYGQTVSRCFGLKLASLVYFVVTRSTDLEWMEADNSKEEIFSLHKFLGVINFPLIVHQENFDSNLHVNIVREYLGNRRVVSKFGTTILDASNRFIDNSLPHTRTDLSQFVPVLMKYITTVIGACMVGDEIFDHPDLLKIFDQFNDHAVEAMGLSSLLPSRLQFLAGIKINADYRKARKILIPIIQKRRGQIGTAESGAKNITLLDQFLKDVPDNERAADLVVILVWGGLTNLQATFPSLIMDIINDPNATRALADTWSLLDPARLSVFDELPRPDPTNPWTPLRAAMFESIRLSGPITGPARFILKDAQLPSSMPYKTSPQETESESEPAPTVKPQKLPQGQVATLSAYYTHRSPAVYGPDAAKWVSNRFLRSDPDIGSPRFISWGLKGPHTCPGRWFAQECILVMSMCLMGRYDIVPEEYLIDEEKYIYLSSNVERRNVRVTITPRGRCL</sequence>
<name>C1G0S8_PARBD</name>
<feature type="region of interest" description="Disordered" evidence="2">
    <location>
        <begin position="1137"/>
        <end position="1163"/>
    </location>
</feature>
<dbReference type="InParanoid" id="C1G0S8"/>
<dbReference type="InterPro" id="IPR037120">
    <property type="entry name" value="Haem_peroxidase_sf_animal"/>
</dbReference>
<dbReference type="SUPFAM" id="SSF48264">
    <property type="entry name" value="Cytochrome P450"/>
    <property type="match status" value="1"/>
</dbReference>
<feature type="signal peptide" evidence="3">
    <location>
        <begin position="1"/>
        <end position="18"/>
    </location>
</feature>
<dbReference type="PANTHER" id="PTHR11475:SF144">
    <property type="entry name" value="NAD(P)H OXIDASE (H2O2-FORMING)"/>
    <property type="match status" value="1"/>
</dbReference>
<dbReference type="InterPro" id="IPR036396">
    <property type="entry name" value="Cyt_P450_sf"/>
</dbReference>
<dbReference type="GO" id="GO:0016705">
    <property type="term" value="F:oxidoreductase activity, acting on paired donors, with incorporation or reduction of molecular oxygen"/>
    <property type="evidence" value="ECO:0007669"/>
    <property type="project" value="InterPro"/>
</dbReference>
<dbReference type="PROSITE" id="PS50292">
    <property type="entry name" value="PEROXIDASE_3"/>
    <property type="match status" value="1"/>
</dbReference>
<dbReference type="OMA" id="WGLKGPH"/>
<dbReference type="STRING" id="502780.C1G0S8"/>
<dbReference type="GO" id="GO:0006979">
    <property type="term" value="P:response to oxidative stress"/>
    <property type="evidence" value="ECO:0007669"/>
    <property type="project" value="InterPro"/>
</dbReference>
<dbReference type="Gene3D" id="1.10.640.10">
    <property type="entry name" value="Haem peroxidase domain superfamily, animal type"/>
    <property type="match status" value="1"/>
</dbReference>
<dbReference type="AlphaFoldDB" id="C1G0S8"/>
<dbReference type="PANTHER" id="PTHR11475">
    <property type="entry name" value="OXIDASE/PEROXIDASE"/>
    <property type="match status" value="1"/>
</dbReference>
<dbReference type="OrthoDB" id="4537924at2759"/>
<dbReference type="Pfam" id="PF03098">
    <property type="entry name" value="An_peroxidase"/>
    <property type="match status" value="1"/>
</dbReference>
<dbReference type="SUPFAM" id="SSF48113">
    <property type="entry name" value="Heme-dependent peroxidases"/>
    <property type="match status" value="1"/>
</dbReference>
<evidence type="ECO:0000313" key="5">
    <source>
        <dbReference type="Proteomes" id="UP000001628"/>
    </source>
</evidence>
<gene>
    <name evidence="4" type="ORF">PADG_00468</name>
</gene>
<dbReference type="GO" id="GO:0004497">
    <property type="term" value="F:monooxygenase activity"/>
    <property type="evidence" value="ECO:0007669"/>
    <property type="project" value="InterPro"/>
</dbReference>
<proteinExistence type="predicted"/>
<dbReference type="CDD" id="cd05396">
    <property type="entry name" value="An_peroxidase_like"/>
    <property type="match status" value="1"/>
</dbReference>
<dbReference type="KEGG" id="pbn:PADG_00468"/>
<dbReference type="Proteomes" id="UP000001628">
    <property type="component" value="Unassembled WGS sequence"/>
</dbReference>
<dbReference type="InterPro" id="IPR019791">
    <property type="entry name" value="Haem_peroxidase_animal"/>
</dbReference>
<dbReference type="InterPro" id="IPR010255">
    <property type="entry name" value="Haem_peroxidase_sf"/>
</dbReference>
<evidence type="ECO:0008006" key="6">
    <source>
        <dbReference type="Google" id="ProtNLM"/>
    </source>
</evidence>
<organism evidence="4 5">
    <name type="scientific">Paracoccidioides brasiliensis (strain Pb18)</name>
    <dbReference type="NCBI Taxonomy" id="502780"/>
    <lineage>
        <taxon>Eukaryota</taxon>
        <taxon>Fungi</taxon>
        <taxon>Dikarya</taxon>
        <taxon>Ascomycota</taxon>
        <taxon>Pezizomycotina</taxon>
        <taxon>Eurotiomycetes</taxon>
        <taxon>Eurotiomycetidae</taxon>
        <taxon>Onygenales</taxon>
        <taxon>Ajellomycetaceae</taxon>
        <taxon>Paracoccidioides</taxon>
    </lineage>
</organism>
<dbReference type="Gene3D" id="1.10.630.10">
    <property type="entry name" value="Cytochrome P450"/>
    <property type="match status" value="1"/>
</dbReference>
<dbReference type="GO" id="GO:0004601">
    <property type="term" value="F:peroxidase activity"/>
    <property type="evidence" value="ECO:0007669"/>
    <property type="project" value="InterPro"/>
</dbReference>
<evidence type="ECO:0000256" key="1">
    <source>
        <dbReference type="PIRSR" id="PIRSR619791-2"/>
    </source>
</evidence>